<organism evidence="1 2">
    <name type="scientific">Orbilia ellipsospora</name>
    <dbReference type="NCBI Taxonomy" id="2528407"/>
    <lineage>
        <taxon>Eukaryota</taxon>
        <taxon>Fungi</taxon>
        <taxon>Dikarya</taxon>
        <taxon>Ascomycota</taxon>
        <taxon>Pezizomycotina</taxon>
        <taxon>Orbiliomycetes</taxon>
        <taxon>Orbiliales</taxon>
        <taxon>Orbiliaceae</taxon>
        <taxon>Orbilia</taxon>
    </lineage>
</organism>
<dbReference type="Proteomes" id="UP001365542">
    <property type="component" value="Unassembled WGS sequence"/>
</dbReference>
<evidence type="ECO:0000313" key="1">
    <source>
        <dbReference type="EMBL" id="KAK6525260.1"/>
    </source>
</evidence>
<dbReference type="AlphaFoldDB" id="A0AAV9WUK6"/>
<evidence type="ECO:0008006" key="3">
    <source>
        <dbReference type="Google" id="ProtNLM"/>
    </source>
</evidence>
<gene>
    <name evidence="1" type="ORF">TWF694_005406</name>
</gene>
<accession>A0AAV9WUK6</accession>
<dbReference type="EMBL" id="JAVHJO010000017">
    <property type="protein sequence ID" value="KAK6525260.1"/>
    <property type="molecule type" value="Genomic_DNA"/>
</dbReference>
<evidence type="ECO:0000313" key="2">
    <source>
        <dbReference type="Proteomes" id="UP001365542"/>
    </source>
</evidence>
<reference evidence="1 2" key="1">
    <citation type="submission" date="2019-10" db="EMBL/GenBank/DDBJ databases">
        <authorList>
            <person name="Palmer J.M."/>
        </authorList>
    </citation>
    <scope>NUCLEOTIDE SEQUENCE [LARGE SCALE GENOMIC DNA]</scope>
    <source>
        <strain evidence="1 2">TWF694</strain>
    </source>
</reference>
<keyword evidence="2" id="KW-1185">Reference proteome</keyword>
<protein>
    <recommendedName>
        <fullName evidence="3">F-box domain-containing protein</fullName>
    </recommendedName>
</protein>
<dbReference type="SUPFAM" id="SSF81383">
    <property type="entry name" value="F-box domain"/>
    <property type="match status" value="1"/>
</dbReference>
<sequence length="247" mass="27949">MSILPESPGVKEAFLGPSSQISAQKSAPDQVFETFELLEHILLQIPPKSLMKLRGVNRTFNITIMTSPIIKWAIFRHPAAAIPPSILRDPRLQGYISYPVDTNVLEIHPLIERGLWHMWDATIHIDRRSTRMHPFNPEAITSFPDDVFITRPPVKTLCITTNGPDSDITVLEASEHSPGITMKQFLNAIAGPCLDRYRELLATSKSRLPNLRRGSVAPEICIRIREVYENNEQAREAMLKVRARARN</sequence>
<proteinExistence type="predicted"/>
<dbReference type="InterPro" id="IPR036047">
    <property type="entry name" value="F-box-like_dom_sf"/>
</dbReference>
<name>A0AAV9WUK6_9PEZI</name>
<comment type="caution">
    <text evidence="1">The sequence shown here is derived from an EMBL/GenBank/DDBJ whole genome shotgun (WGS) entry which is preliminary data.</text>
</comment>